<name>A0ABY2BPL6_9ACTN</name>
<dbReference type="Proteomes" id="UP000295818">
    <property type="component" value="Unassembled WGS sequence"/>
</dbReference>
<evidence type="ECO:0000256" key="1">
    <source>
        <dbReference type="SAM" id="MobiDB-lite"/>
    </source>
</evidence>
<dbReference type="InterPro" id="IPR027417">
    <property type="entry name" value="P-loop_NTPase"/>
</dbReference>
<reference evidence="3 4" key="1">
    <citation type="journal article" date="2015" name="Stand. Genomic Sci.">
        <title>Genomic Encyclopedia of Bacterial and Archaeal Type Strains, Phase III: the genomes of soil and plant-associated and newly described type strains.</title>
        <authorList>
            <person name="Whitman W.B."/>
            <person name="Woyke T."/>
            <person name="Klenk H.P."/>
            <person name="Zhou Y."/>
            <person name="Lilburn T.G."/>
            <person name="Beck B.J."/>
            <person name="De Vos P."/>
            <person name="Vandamme P."/>
            <person name="Eisen J.A."/>
            <person name="Garrity G."/>
            <person name="Hugenholtz P."/>
            <person name="Kyrpides N.C."/>
        </authorList>
    </citation>
    <scope>NUCLEOTIDE SEQUENCE [LARGE SCALE GENOMIC DNA]</scope>
    <source>
        <strain evidence="3 4">VKM Ac-2538</strain>
    </source>
</reference>
<accession>A0ABY2BPL6</accession>
<protein>
    <submittedName>
        <fullName evidence="3">AAA ATPase-like protein</fullName>
    </submittedName>
</protein>
<dbReference type="InterPro" id="IPR041664">
    <property type="entry name" value="AAA_16"/>
</dbReference>
<gene>
    <name evidence="3" type="ORF">EV644_103261</name>
</gene>
<proteinExistence type="predicted"/>
<dbReference type="RefSeq" id="WP_132190013.1">
    <property type="nucleotide sequence ID" value="NZ_SLWM01000003.1"/>
</dbReference>
<dbReference type="Pfam" id="PF13191">
    <property type="entry name" value="AAA_16"/>
    <property type="match status" value="1"/>
</dbReference>
<evidence type="ECO:0000313" key="3">
    <source>
        <dbReference type="EMBL" id="TCO27562.1"/>
    </source>
</evidence>
<sequence length="455" mass="48953">MSQVFGTARRPAYMVTRTDQQGRPISLDRRPPEGNSVLFTGSPGMGKSLELDRAQQYAQQNGWTCIRVDASPREPLENRFVRAVSEDLGGLRKRHGFFALRKLKKTLRDLSQRNRSQQNGAELRFGVMPVQAVVKKQWEAPGRDGVGSTLNQLADNLGELAAKKRQPVMLMVDNLDVASERDLAALTELSAHLERNGQPVYLIGAGGEMAATRLMAASGGMSGIGTGVASRFDLRECTPLADDELRPAVTEPLRRAGIPYQPEAVDNLLKAANGNPSRLRDLADSAVRLAQPPYGITAEVAKHATAQVNDRSRVFYQAAWNNCSDAEKDLLAKVAVRGPRGLAMPSETQAAGPGRWQEVDNARQGLVARGMLRESGQRVNLADPGLQEWVETRVGQSAAHAGVALPGTPAPAITQPPTPAAGAAVPTVAQGTGRHRQTNTTATRQVGNTTFTINT</sequence>
<dbReference type="Gene3D" id="3.40.50.300">
    <property type="entry name" value="P-loop containing nucleotide triphosphate hydrolases"/>
    <property type="match status" value="1"/>
</dbReference>
<organism evidence="3 4">
    <name type="scientific">Kribbella orskensis</name>
    <dbReference type="NCBI Taxonomy" id="2512216"/>
    <lineage>
        <taxon>Bacteria</taxon>
        <taxon>Bacillati</taxon>
        <taxon>Actinomycetota</taxon>
        <taxon>Actinomycetes</taxon>
        <taxon>Propionibacteriales</taxon>
        <taxon>Kribbellaceae</taxon>
        <taxon>Kribbella</taxon>
    </lineage>
</organism>
<keyword evidence="4" id="KW-1185">Reference proteome</keyword>
<dbReference type="EMBL" id="SLWM01000003">
    <property type="protein sequence ID" value="TCO27562.1"/>
    <property type="molecule type" value="Genomic_DNA"/>
</dbReference>
<dbReference type="SUPFAM" id="SSF52540">
    <property type="entry name" value="P-loop containing nucleoside triphosphate hydrolases"/>
    <property type="match status" value="1"/>
</dbReference>
<feature type="region of interest" description="Disordered" evidence="1">
    <location>
        <begin position="418"/>
        <end position="438"/>
    </location>
</feature>
<comment type="caution">
    <text evidence="3">The sequence shown here is derived from an EMBL/GenBank/DDBJ whole genome shotgun (WGS) entry which is preliminary data.</text>
</comment>
<evidence type="ECO:0000259" key="2">
    <source>
        <dbReference type="Pfam" id="PF13191"/>
    </source>
</evidence>
<feature type="compositionally biased region" description="Low complexity" evidence="1">
    <location>
        <begin position="420"/>
        <end position="432"/>
    </location>
</feature>
<feature type="domain" description="Orc1-like AAA ATPase" evidence="2">
    <location>
        <begin position="31"/>
        <end position="202"/>
    </location>
</feature>
<evidence type="ECO:0000313" key="4">
    <source>
        <dbReference type="Proteomes" id="UP000295818"/>
    </source>
</evidence>